<name>A0ABW6Y068_9ACTN</name>
<organism evidence="2 3">
    <name type="scientific">Streptomyces flavochromogenes</name>
    <dbReference type="NCBI Taxonomy" id="68199"/>
    <lineage>
        <taxon>Bacteria</taxon>
        <taxon>Bacillati</taxon>
        <taxon>Actinomycetota</taxon>
        <taxon>Actinomycetes</taxon>
        <taxon>Kitasatosporales</taxon>
        <taxon>Streptomycetaceae</taxon>
        <taxon>Streptomyces</taxon>
    </lineage>
</organism>
<reference evidence="2 3" key="1">
    <citation type="submission" date="2024-10" db="EMBL/GenBank/DDBJ databases">
        <title>The Natural Products Discovery Center: Release of the First 8490 Sequenced Strains for Exploring Actinobacteria Biosynthetic Diversity.</title>
        <authorList>
            <person name="Kalkreuter E."/>
            <person name="Kautsar S.A."/>
            <person name="Yang D."/>
            <person name="Bader C.D."/>
            <person name="Teijaro C.N."/>
            <person name="Fluegel L."/>
            <person name="Davis C.M."/>
            <person name="Simpson J.R."/>
            <person name="Lauterbach L."/>
            <person name="Steele A.D."/>
            <person name="Gui C."/>
            <person name="Meng S."/>
            <person name="Li G."/>
            <person name="Viehrig K."/>
            <person name="Ye F."/>
            <person name="Su P."/>
            <person name="Kiefer A.F."/>
            <person name="Nichols A."/>
            <person name="Cepeda A.J."/>
            <person name="Yan W."/>
            <person name="Fan B."/>
            <person name="Jiang Y."/>
            <person name="Adhikari A."/>
            <person name="Zheng C.-J."/>
            <person name="Schuster L."/>
            <person name="Cowan T.M."/>
            <person name="Smanski M.J."/>
            <person name="Chevrette M.G."/>
            <person name="De Carvalho L.P.S."/>
            <person name="Shen B."/>
        </authorList>
    </citation>
    <scope>NUCLEOTIDE SEQUENCE [LARGE SCALE GENOMIC DNA]</scope>
    <source>
        <strain evidence="2 3">NPDC012605</strain>
    </source>
</reference>
<comment type="caution">
    <text evidence="2">The sequence shown here is derived from an EMBL/GenBank/DDBJ whole genome shotgun (WGS) entry which is preliminary data.</text>
</comment>
<evidence type="ECO:0000313" key="3">
    <source>
        <dbReference type="Proteomes" id="UP001602370"/>
    </source>
</evidence>
<dbReference type="PANTHER" id="PTHR30538">
    <property type="entry name" value="LYSINE 2,3-AMINOMUTASE-RELATED"/>
    <property type="match status" value="1"/>
</dbReference>
<dbReference type="EMBL" id="JBIBDZ010000012">
    <property type="protein sequence ID" value="MFF5923014.1"/>
    <property type="molecule type" value="Genomic_DNA"/>
</dbReference>
<gene>
    <name evidence="2" type="ORF">ACFY8C_32575</name>
</gene>
<keyword evidence="3" id="KW-1185">Reference proteome</keyword>
<dbReference type="InterPro" id="IPR013785">
    <property type="entry name" value="Aldolase_TIM"/>
</dbReference>
<keyword evidence="1" id="KW-0408">Iron</keyword>
<protein>
    <submittedName>
        <fullName evidence="2">Lysine 2,3-aminomutase</fullName>
    </submittedName>
</protein>
<evidence type="ECO:0000256" key="1">
    <source>
        <dbReference type="ARBA" id="ARBA00022485"/>
    </source>
</evidence>
<keyword evidence="1" id="KW-0004">4Fe-4S</keyword>
<dbReference type="RefSeq" id="WP_388310487.1">
    <property type="nucleotide sequence ID" value="NZ_JBIBDZ010000012.1"/>
</dbReference>
<dbReference type="Gene3D" id="3.20.20.70">
    <property type="entry name" value="Aldolase class I"/>
    <property type="match status" value="1"/>
</dbReference>
<dbReference type="InterPro" id="IPR003739">
    <property type="entry name" value="Lys_aminomutase/Glu_NH3_mut"/>
</dbReference>
<accession>A0ABW6Y068</accession>
<keyword evidence="1" id="KW-0479">Metal-binding</keyword>
<evidence type="ECO:0000313" key="2">
    <source>
        <dbReference type="EMBL" id="MFF5923014.1"/>
    </source>
</evidence>
<dbReference type="Proteomes" id="UP001602370">
    <property type="component" value="Unassembled WGS sequence"/>
</dbReference>
<dbReference type="PANTHER" id="PTHR30538:SF0">
    <property type="entry name" value="L-LYSINE 2,3-AMINOMUTASE AQ_1632-RELATED"/>
    <property type="match status" value="1"/>
</dbReference>
<keyword evidence="1" id="KW-0411">Iron-sulfur</keyword>
<proteinExistence type="predicted"/>
<sequence>MTVFTGHRLARLIADRTGQPALAHDADVVGRVLPFRVGSHAADELIDWSRAPGDPLYRLLVPHRDLLAPADFAAVEQTLRGGDRGRLGLVVDGLRERLDPHPAGRDTEAVRHTYPGTLLVLPDRRRTCPAPCASCSRRPPNTGDPALGPARGGPEAMTARLARHPEITDVVLEGEDPLAMRAAELDAYVSPLLATPQVRTIRIRTRAVIHAPERFLTSTGGAADADDLLRVLERVVAAGRRLSLLVHLTHPRELDPAPTRRAVARILATGAAIRTQAPVLRHVNDDAAVWARMWREQTALGLVPYRMLVERGSGAHRCFGLPLAEVVAVHAEAVRQRVRGLAPVVGGPVMSTELGALAVDGVVRLGQGPAFVLRALKARDPALAGAVAYARFDPAARWWDELTPYGPRDRILIPGEPLTAADVVG</sequence>